<feature type="compositionally biased region" description="Basic residues" evidence="1">
    <location>
        <begin position="21"/>
        <end position="36"/>
    </location>
</feature>
<gene>
    <name evidence="2" type="ORF">Tci_929697</name>
</gene>
<feature type="non-terminal residue" evidence="2">
    <location>
        <position position="87"/>
    </location>
</feature>
<name>A0A699XIA6_TANCI</name>
<evidence type="ECO:0000313" key="2">
    <source>
        <dbReference type="EMBL" id="GFD57728.1"/>
    </source>
</evidence>
<protein>
    <submittedName>
        <fullName evidence="2">Uncharacterized protein</fullName>
    </submittedName>
</protein>
<proteinExistence type="predicted"/>
<reference evidence="2" key="1">
    <citation type="journal article" date="2019" name="Sci. Rep.">
        <title>Draft genome of Tanacetum cinerariifolium, the natural source of mosquito coil.</title>
        <authorList>
            <person name="Yamashiro T."/>
            <person name="Shiraishi A."/>
            <person name="Satake H."/>
            <person name="Nakayama K."/>
        </authorList>
    </citation>
    <scope>NUCLEOTIDE SEQUENCE</scope>
</reference>
<feature type="region of interest" description="Disordered" evidence="1">
    <location>
        <begin position="1"/>
        <end position="87"/>
    </location>
</feature>
<evidence type="ECO:0000256" key="1">
    <source>
        <dbReference type="SAM" id="MobiDB-lite"/>
    </source>
</evidence>
<organism evidence="2">
    <name type="scientific">Tanacetum cinerariifolium</name>
    <name type="common">Dalmatian daisy</name>
    <name type="synonym">Chrysanthemum cinerariifolium</name>
    <dbReference type="NCBI Taxonomy" id="118510"/>
    <lineage>
        <taxon>Eukaryota</taxon>
        <taxon>Viridiplantae</taxon>
        <taxon>Streptophyta</taxon>
        <taxon>Embryophyta</taxon>
        <taxon>Tracheophyta</taxon>
        <taxon>Spermatophyta</taxon>
        <taxon>Magnoliopsida</taxon>
        <taxon>eudicotyledons</taxon>
        <taxon>Gunneridae</taxon>
        <taxon>Pentapetalae</taxon>
        <taxon>asterids</taxon>
        <taxon>campanulids</taxon>
        <taxon>Asterales</taxon>
        <taxon>Asteraceae</taxon>
        <taxon>Asteroideae</taxon>
        <taxon>Anthemideae</taxon>
        <taxon>Anthemidinae</taxon>
        <taxon>Tanacetum</taxon>
    </lineage>
</organism>
<comment type="caution">
    <text evidence="2">The sequence shown here is derived from an EMBL/GenBank/DDBJ whole genome shotgun (WGS) entry which is preliminary data.</text>
</comment>
<accession>A0A699XIA6</accession>
<feature type="non-terminal residue" evidence="2">
    <location>
        <position position="1"/>
    </location>
</feature>
<dbReference type="AlphaFoldDB" id="A0A699XIA6"/>
<dbReference type="EMBL" id="BKCJ011844351">
    <property type="protein sequence ID" value="GFD57728.1"/>
    <property type="molecule type" value="Genomic_DNA"/>
</dbReference>
<sequence length="87" mass="9542">ARRHRRRNSAVPRGPQEGRHRAAVQRRREHQHRRAATARAPGLPDSGQVGAGKRQGPDPLDERQDAFAGPADAVPFRGQSAEGHSRS</sequence>